<protein>
    <submittedName>
        <fullName evidence="2">Uncharacterized protein</fullName>
    </submittedName>
</protein>
<keyword evidence="3" id="KW-1185">Reference proteome</keyword>
<name>A0A370PK99_ASPPH</name>
<sequence length="623" mass="68119">MRQIEAIDSTGIKESKTCNYSRRMRTAVALQLMFLPEVPRLLPSMIRAVFGGYTTFVGLLRACQSLSVGLLVCLKRPWSLLHLTSCQDTLLGARSFHHRQGEDPKGFLNGPQCPTVGSARGLVLSLKRTQLFPILVDNRRSSEWQQLLTGESRGEQISNLRSSEADYRKLMGAEETPGSSAKESHGLFSPCGRRSRYTLCPVLSLLLRLISTSTRSGLPMGATGLSFPCPQSKTRLADHSMITGNSPFTSLVSPGPSCYLVSDSEFQITSSEQSPLAIFLQPQRFSPTRTQTNAAGGSFSAELVSFQMSMEQSFPEPFSRGHQRQQLKLNNSPNQYTSPSWGKFRLSSENRQTGVFPFSEVRWGFMAQLTLSWFVHAHEGTQSRVQPYIDHIAHPRTSPVRSGSGSASHSLPSAASPTPGFNPSSWRMLETAVAPGVHLAFSLVNRPQHHGASSEACWRLSSRGCAWISSRINQSLGSATILFGTQGKYARGDLAETSIISAITLLCTPVRSPDHRGHMQDGGDVTQPAETSVKSLAYPQTTWGCHRCPCFTNSFSYPLNARHSRQSEMSTSWAIDPGIGNTVAVAQKTGPVESGSSRRLTCLEQAQHGRGLKHGISELGEDE</sequence>
<proteinExistence type="predicted"/>
<dbReference type="Proteomes" id="UP000254937">
    <property type="component" value="Unassembled WGS sequence"/>
</dbReference>
<dbReference type="AlphaFoldDB" id="A0A370PK99"/>
<evidence type="ECO:0000256" key="1">
    <source>
        <dbReference type="SAM" id="MobiDB-lite"/>
    </source>
</evidence>
<gene>
    <name evidence="2" type="ORF">M752DRAFT_215753</name>
</gene>
<evidence type="ECO:0000313" key="3">
    <source>
        <dbReference type="Proteomes" id="UP000254937"/>
    </source>
</evidence>
<accession>A0A370PK99</accession>
<feature type="compositionally biased region" description="Low complexity" evidence="1">
    <location>
        <begin position="398"/>
        <end position="417"/>
    </location>
</feature>
<feature type="region of interest" description="Disordered" evidence="1">
    <location>
        <begin position="394"/>
        <end position="419"/>
    </location>
</feature>
<reference evidence="2 3" key="1">
    <citation type="submission" date="2018-07" db="EMBL/GenBank/DDBJ databases">
        <title>Section-level genome sequencing of Aspergillus section Nigri to investigate inter- and intra-species variation.</title>
        <authorList>
            <consortium name="DOE Joint Genome Institute"/>
            <person name="Vesth T.C."/>
            <person name="Nybo J.L."/>
            <person name="Theobald S."/>
            <person name="Frisvad J.C."/>
            <person name="Larsen T.O."/>
            <person name="Nielsen K.F."/>
            <person name="Hoof J.B."/>
            <person name="Brandl J."/>
            <person name="Salamov A."/>
            <person name="Riley R."/>
            <person name="Gladden J.M."/>
            <person name="Phatale P."/>
            <person name="Nielsen M.T."/>
            <person name="Lyhne E.K."/>
            <person name="Kogle M.E."/>
            <person name="Strasser K."/>
            <person name="McDonnell E."/>
            <person name="Barry K."/>
            <person name="Clum A."/>
            <person name="Chen C."/>
            <person name="Nolan M."/>
            <person name="Sandor L."/>
            <person name="Kuo A."/>
            <person name="Lipzen A."/>
            <person name="Hainaut M."/>
            <person name="Drula E."/>
            <person name="Tsang A."/>
            <person name="Magnuson J.K."/>
            <person name="Henrissat B."/>
            <person name="Wiebenga A."/>
            <person name="Simmons B.A."/>
            <person name="Makela M.R."/>
            <person name="De vries R.P."/>
            <person name="Grigoriev I.V."/>
            <person name="Mortensen U.H."/>
            <person name="Baker S.E."/>
            <person name="Andersen M.R."/>
        </authorList>
    </citation>
    <scope>NUCLEOTIDE SEQUENCE [LARGE SCALE GENOMIC DNA]</scope>
    <source>
        <strain evidence="2 3">ATCC 13157</strain>
    </source>
</reference>
<dbReference type="EMBL" id="KZ851853">
    <property type="protein sequence ID" value="RDK42617.1"/>
    <property type="molecule type" value="Genomic_DNA"/>
</dbReference>
<evidence type="ECO:0000313" key="2">
    <source>
        <dbReference type="EMBL" id="RDK42617.1"/>
    </source>
</evidence>
<organism evidence="2 3">
    <name type="scientific">Aspergillus phoenicis ATCC 13157</name>
    <dbReference type="NCBI Taxonomy" id="1353007"/>
    <lineage>
        <taxon>Eukaryota</taxon>
        <taxon>Fungi</taxon>
        <taxon>Dikarya</taxon>
        <taxon>Ascomycota</taxon>
        <taxon>Pezizomycotina</taxon>
        <taxon>Eurotiomycetes</taxon>
        <taxon>Eurotiomycetidae</taxon>
        <taxon>Eurotiales</taxon>
        <taxon>Aspergillaceae</taxon>
        <taxon>Aspergillus</taxon>
    </lineage>
</organism>